<dbReference type="EMBL" id="OCTY01000002">
    <property type="protein sequence ID" value="SOJ54828.1"/>
    <property type="molecule type" value="Genomic_DNA"/>
</dbReference>
<evidence type="ECO:0000259" key="2">
    <source>
        <dbReference type="SMART" id="SM00458"/>
    </source>
</evidence>
<proteinExistence type="predicted"/>
<gene>
    <name evidence="3" type="ORF">MSIMFB_02320</name>
</gene>
<feature type="domain" description="Ricin B lectin" evidence="2">
    <location>
        <begin position="49"/>
        <end position="173"/>
    </location>
</feature>
<evidence type="ECO:0000256" key="1">
    <source>
        <dbReference type="SAM" id="Phobius"/>
    </source>
</evidence>
<protein>
    <recommendedName>
        <fullName evidence="2">Ricin B lectin domain-containing protein</fullName>
    </recommendedName>
</protein>
<dbReference type="SMART" id="SM00458">
    <property type="entry name" value="RICIN"/>
    <property type="match status" value="1"/>
</dbReference>
<comment type="caution">
    <text evidence="3">The sequence shown here is derived from an EMBL/GenBank/DDBJ whole genome shotgun (WGS) entry which is preliminary data.</text>
</comment>
<sequence length="174" mass="17749">MTGLAGALLVSAAEMPGSRLMSGFCRALVVVGAVFGVALLSAGVASADGPVQMKSRLGDVCLDGPSGNFNAPAVINPCDGSETQRWNFNSPGQIESVAFPGNCLAVDVLSEWPVTLVPCNGGLGQRWSLQPNGQISTVLAGCLNAGFGAPNPGTEVNHLNCGLDGPGEEWDRIP</sequence>
<keyword evidence="1" id="KW-1133">Transmembrane helix</keyword>
<dbReference type="Pfam" id="PF00652">
    <property type="entry name" value="Ricin_B_lectin"/>
    <property type="match status" value="1"/>
</dbReference>
<evidence type="ECO:0000313" key="4">
    <source>
        <dbReference type="Proteomes" id="UP000554965"/>
    </source>
</evidence>
<reference evidence="3 4" key="1">
    <citation type="submission" date="2017-10" db="EMBL/GenBank/DDBJ databases">
        <authorList>
            <consortium name="Urmite Genomes"/>
        </authorList>
    </citation>
    <scope>NUCLEOTIDE SEQUENCE [LARGE SCALE GENOMIC DNA]</scope>
    <source>
        <strain evidence="3 4">FB-527</strain>
    </source>
</reference>
<keyword evidence="1" id="KW-0472">Membrane</keyword>
<dbReference type="InterPro" id="IPR035992">
    <property type="entry name" value="Ricin_B-like_lectins"/>
</dbReference>
<dbReference type="Gene3D" id="2.80.10.50">
    <property type="match status" value="2"/>
</dbReference>
<name>A0A7Z7NAF7_9MYCO</name>
<dbReference type="SUPFAM" id="SSF50370">
    <property type="entry name" value="Ricin B-like lectins"/>
    <property type="match status" value="1"/>
</dbReference>
<dbReference type="AlphaFoldDB" id="A0A7Z7NAF7"/>
<organism evidence="3 4">
    <name type="scientific">Mycobacterium simulans</name>
    <dbReference type="NCBI Taxonomy" id="627089"/>
    <lineage>
        <taxon>Bacteria</taxon>
        <taxon>Bacillati</taxon>
        <taxon>Actinomycetota</taxon>
        <taxon>Actinomycetes</taxon>
        <taxon>Mycobacteriales</taxon>
        <taxon>Mycobacteriaceae</taxon>
        <taxon>Mycobacterium</taxon>
    </lineage>
</organism>
<evidence type="ECO:0000313" key="3">
    <source>
        <dbReference type="EMBL" id="SOJ54828.1"/>
    </source>
</evidence>
<keyword evidence="4" id="KW-1185">Reference proteome</keyword>
<dbReference type="InterPro" id="IPR000772">
    <property type="entry name" value="Ricin_B_lectin"/>
</dbReference>
<feature type="transmembrane region" description="Helical" evidence="1">
    <location>
        <begin position="28"/>
        <end position="47"/>
    </location>
</feature>
<keyword evidence="1" id="KW-0812">Transmembrane</keyword>
<accession>A0A7Z7NAF7</accession>
<dbReference type="Proteomes" id="UP000554965">
    <property type="component" value="Unassembled WGS sequence"/>
</dbReference>
<dbReference type="PROSITE" id="PS50231">
    <property type="entry name" value="RICIN_B_LECTIN"/>
    <property type="match status" value="1"/>
</dbReference>
<dbReference type="CDD" id="cd00161">
    <property type="entry name" value="beta-trefoil_Ricin-like"/>
    <property type="match status" value="1"/>
</dbReference>